<gene>
    <name evidence="1" type="ORF">N8I77_009679</name>
</gene>
<evidence type="ECO:0000313" key="2">
    <source>
        <dbReference type="Proteomes" id="UP001265746"/>
    </source>
</evidence>
<dbReference type="Proteomes" id="UP001265746">
    <property type="component" value="Unassembled WGS sequence"/>
</dbReference>
<name>A0AAD9SBU0_PHOAM</name>
<sequence length="538" mass="59449">MGNISSDSTAGTGNHCWSRLFAVQPAEPVSSEYMQKYTSIPLGPYFWGAEHASGELKPFPSHSGNVEARKLIGDGGVDACSKVIDEAVAAMTRIFNSIDCPDPDSRIGLVKLRLSPELSEWKRKQQEQGRVLPAKGKGIQRATDKVIDLVNGQDWPPPLLTTNTLFGVGWTNLLNGAYDPQVLYSNFCVDMAFFYEHGFNRVFPEFEPLFDAASNDPHALATFAGPERREAARVGLRYIRGKVALEHKYLPYLSGLSAKFDRRTAQCIMFGESSLMGIAAEAATRGHDAPATMSDLVFSSPGTDVVDVGSDIGNSEIMNSFLNTADITEIARGVVGEDVLRTVYDAYSHTCARMLTERWNTPAAAMSSLLCLWHMQNDRHMFLRRAVLGYDKVRRAGPIMREADVDEAFDDDYHTTGISRPLQNACDGAETCDQAAEVINGHERREMLQLLWGLLVTGPLAYVRAGVVNPEREVELGRDLHEALAQCWHDGLVYEMSWLISHASFHSWQVNFLMEAAMWGSFLDDGALAGKLDRAESV</sequence>
<protein>
    <submittedName>
        <fullName evidence="1">Uncharacterized protein</fullName>
    </submittedName>
</protein>
<comment type="caution">
    <text evidence="1">The sequence shown here is derived from an EMBL/GenBank/DDBJ whole genome shotgun (WGS) entry which is preliminary data.</text>
</comment>
<keyword evidence="2" id="KW-1185">Reference proteome</keyword>
<reference evidence="1" key="1">
    <citation type="submission" date="2023-06" db="EMBL/GenBank/DDBJ databases">
        <authorList>
            <person name="Noh H."/>
        </authorList>
    </citation>
    <scope>NUCLEOTIDE SEQUENCE</scope>
    <source>
        <strain evidence="1">DUCC20226</strain>
    </source>
</reference>
<organism evidence="1 2">
    <name type="scientific">Phomopsis amygdali</name>
    <name type="common">Fusicoccum amygdali</name>
    <dbReference type="NCBI Taxonomy" id="1214568"/>
    <lineage>
        <taxon>Eukaryota</taxon>
        <taxon>Fungi</taxon>
        <taxon>Dikarya</taxon>
        <taxon>Ascomycota</taxon>
        <taxon>Pezizomycotina</taxon>
        <taxon>Sordariomycetes</taxon>
        <taxon>Sordariomycetidae</taxon>
        <taxon>Diaporthales</taxon>
        <taxon>Diaporthaceae</taxon>
        <taxon>Diaporthe</taxon>
    </lineage>
</organism>
<dbReference type="AlphaFoldDB" id="A0AAD9SBU0"/>
<evidence type="ECO:0000313" key="1">
    <source>
        <dbReference type="EMBL" id="KAK2603205.1"/>
    </source>
</evidence>
<dbReference type="EMBL" id="JAUJFL010000005">
    <property type="protein sequence ID" value="KAK2603205.1"/>
    <property type="molecule type" value="Genomic_DNA"/>
</dbReference>
<accession>A0AAD9SBU0</accession>
<proteinExistence type="predicted"/>